<name>A0A7M2X014_9BACT</name>
<evidence type="ECO:0000313" key="4">
    <source>
        <dbReference type="Proteomes" id="UP000593765"/>
    </source>
</evidence>
<proteinExistence type="predicted"/>
<reference evidence="3 4" key="1">
    <citation type="submission" date="2020-10" db="EMBL/GenBank/DDBJ databases">
        <title>Wide distribution of Phycisphaera-like planctomycetes from WD2101 soil group in peatlands and genome analysis of the first cultivated representative.</title>
        <authorList>
            <person name="Dedysh S.N."/>
            <person name="Beletsky A.V."/>
            <person name="Ivanova A."/>
            <person name="Kulichevskaya I.S."/>
            <person name="Suzina N.E."/>
            <person name="Philippov D.A."/>
            <person name="Rakitin A.L."/>
            <person name="Mardanov A.V."/>
            <person name="Ravin N.V."/>
        </authorList>
    </citation>
    <scope>NUCLEOTIDE SEQUENCE [LARGE SCALE GENOMIC DNA]</scope>
    <source>
        <strain evidence="3 4">M1803</strain>
    </source>
</reference>
<feature type="transmembrane region" description="Helical" evidence="2">
    <location>
        <begin position="36"/>
        <end position="59"/>
    </location>
</feature>
<keyword evidence="2" id="KW-0812">Transmembrane</keyword>
<dbReference type="EMBL" id="CP063458">
    <property type="protein sequence ID" value="QOV90993.1"/>
    <property type="molecule type" value="Genomic_DNA"/>
</dbReference>
<dbReference type="Proteomes" id="UP000593765">
    <property type="component" value="Chromosome"/>
</dbReference>
<gene>
    <name evidence="3" type="ORF">IPV69_06440</name>
</gene>
<keyword evidence="4" id="KW-1185">Reference proteome</keyword>
<accession>A0A7M2X014</accession>
<keyword evidence="2" id="KW-1133">Transmembrane helix</keyword>
<dbReference type="RefSeq" id="WP_206294101.1">
    <property type="nucleotide sequence ID" value="NZ_CP063458.1"/>
</dbReference>
<dbReference type="KEGG" id="hbs:IPV69_06440"/>
<organism evidence="3 4">
    <name type="scientific">Humisphaera borealis</name>
    <dbReference type="NCBI Taxonomy" id="2807512"/>
    <lineage>
        <taxon>Bacteria</taxon>
        <taxon>Pseudomonadati</taxon>
        <taxon>Planctomycetota</taxon>
        <taxon>Phycisphaerae</taxon>
        <taxon>Tepidisphaerales</taxon>
        <taxon>Tepidisphaeraceae</taxon>
        <taxon>Humisphaera</taxon>
    </lineage>
</organism>
<evidence type="ECO:0000256" key="2">
    <source>
        <dbReference type="SAM" id="Phobius"/>
    </source>
</evidence>
<dbReference type="AlphaFoldDB" id="A0A7M2X014"/>
<feature type="region of interest" description="Disordered" evidence="1">
    <location>
        <begin position="137"/>
        <end position="157"/>
    </location>
</feature>
<sequence length="157" mass="16843">MTKLREQLRDARIAYESASYPGDLAGDVLSKRTGRFWTLFPAVLGGALAASIALTIGFLPGSPSATPTETASFPNVQPARPTPAASFTFPDRMPLTLPTSPLLAASVPVTVSWVELNDLGQQQYQQIAPKVRQHLSSWPSLSPQKPVESNATTQRAV</sequence>
<protein>
    <submittedName>
        <fullName evidence="3">Uncharacterized protein</fullName>
    </submittedName>
</protein>
<evidence type="ECO:0000256" key="1">
    <source>
        <dbReference type="SAM" id="MobiDB-lite"/>
    </source>
</evidence>
<evidence type="ECO:0000313" key="3">
    <source>
        <dbReference type="EMBL" id="QOV90993.1"/>
    </source>
</evidence>
<keyword evidence="2" id="KW-0472">Membrane</keyword>